<keyword evidence="3" id="KW-0808">Transferase</keyword>
<sequence>MQLIKGDSLQILRDLPSSSVDAVITDPPYASGAASSSAKKASTGSKYTTKGAINPFLDFEGDCRDQRSLLQWSSLWLAECYRVAKPNAHLLCFIDWRNYPVFADAIQVGGWIWRGGLVWDKKNARPRKDGFSQQCEFVLWATKGSVKVGDNPLYHNGVYQCHPHKGGRFHQTSKPVDVMEWLCNVVPKNGTVLDPFMGSGSTGVACNNLGLDFIGIEMTDYFDIAKQRLAA</sequence>
<evidence type="ECO:0000256" key="2">
    <source>
        <dbReference type="ARBA" id="ARBA00022603"/>
    </source>
</evidence>
<dbReference type="PROSITE" id="PS00092">
    <property type="entry name" value="N6_MTASE"/>
    <property type="match status" value="1"/>
</dbReference>
<evidence type="ECO:0000313" key="7">
    <source>
        <dbReference type="EMBL" id="MCL1123316.1"/>
    </source>
</evidence>
<dbReference type="EC" id="2.1.1.-" evidence="5"/>
<name>A0ABT0L6J7_9GAMM</name>
<dbReference type="InterPro" id="IPR002052">
    <property type="entry name" value="DNA_methylase_N6_adenine_CS"/>
</dbReference>
<proteinExistence type="inferred from homology"/>
<dbReference type="InterPro" id="IPR002941">
    <property type="entry name" value="DNA_methylase_N4/N6"/>
</dbReference>
<reference evidence="7 8" key="1">
    <citation type="submission" date="2022-01" db="EMBL/GenBank/DDBJ databases">
        <title>Whole genome-based taxonomy of the Shewanellaceae.</title>
        <authorList>
            <person name="Martin-Rodriguez A.J."/>
        </authorList>
    </citation>
    <scope>NUCLEOTIDE SEQUENCE [LARGE SCALE GENOMIC DNA]</scope>
    <source>
        <strain evidence="7 8">DSM 17177</strain>
    </source>
</reference>
<organism evidence="7 8">
    <name type="scientific">Shewanella surugensis</name>
    <dbReference type="NCBI Taxonomy" id="212020"/>
    <lineage>
        <taxon>Bacteria</taxon>
        <taxon>Pseudomonadati</taxon>
        <taxon>Pseudomonadota</taxon>
        <taxon>Gammaproteobacteria</taxon>
        <taxon>Alteromonadales</taxon>
        <taxon>Shewanellaceae</taxon>
        <taxon>Shewanella</taxon>
    </lineage>
</organism>
<gene>
    <name evidence="7" type="ORF">L2764_02165</name>
</gene>
<keyword evidence="4" id="KW-0949">S-adenosyl-L-methionine</keyword>
<dbReference type="PANTHER" id="PTHR13370">
    <property type="entry name" value="RNA METHYLASE-RELATED"/>
    <property type="match status" value="1"/>
</dbReference>
<evidence type="ECO:0000313" key="8">
    <source>
        <dbReference type="Proteomes" id="UP001203423"/>
    </source>
</evidence>
<dbReference type="Proteomes" id="UP001203423">
    <property type="component" value="Unassembled WGS sequence"/>
</dbReference>
<feature type="domain" description="DNA methylase N-4/N-6" evidence="6">
    <location>
        <begin position="20"/>
        <end position="226"/>
    </location>
</feature>
<dbReference type="PRINTS" id="PR00508">
    <property type="entry name" value="S21N4MTFRASE"/>
</dbReference>
<dbReference type="InterPro" id="IPR029063">
    <property type="entry name" value="SAM-dependent_MTases_sf"/>
</dbReference>
<evidence type="ECO:0000256" key="4">
    <source>
        <dbReference type="ARBA" id="ARBA00022691"/>
    </source>
</evidence>
<dbReference type="Gene3D" id="3.40.50.150">
    <property type="entry name" value="Vaccinia Virus protein VP39"/>
    <property type="match status" value="1"/>
</dbReference>
<comment type="similarity">
    <text evidence="1 5">Belongs to the N(4)/N(6)-methyltransferase family.</text>
</comment>
<dbReference type="SUPFAM" id="SSF53335">
    <property type="entry name" value="S-adenosyl-L-methionine-dependent methyltransferases"/>
    <property type="match status" value="1"/>
</dbReference>
<keyword evidence="2" id="KW-0489">Methyltransferase</keyword>
<protein>
    <recommendedName>
        <fullName evidence="5">Methyltransferase</fullName>
        <ecNumber evidence="5">2.1.1.-</ecNumber>
    </recommendedName>
</protein>
<keyword evidence="8" id="KW-1185">Reference proteome</keyword>
<dbReference type="Pfam" id="PF01555">
    <property type="entry name" value="N6_N4_Mtase"/>
    <property type="match status" value="1"/>
</dbReference>
<accession>A0ABT0L6J7</accession>
<dbReference type="PANTHER" id="PTHR13370:SF3">
    <property type="entry name" value="TRNA (GUANINE(10)-N2)-METHYLTRANSFERASE HOMOLOG"/>
    <property type="match status" value="1"/>
</dbReference>
<comment type="caution">
    <text evidence="7">The sequence shown here is derived from an EMBL/GenBank/DDBJ whole genome shotgun (WGS) entry which is preliminary data.</text>
</comment>
<evidence type="ECO:0000256" key="5">
    <source>
        <dbReference type="RuleBase" id="RU362026"/>
    </source>
</evidence>
<dbReference type="InterPro" id="IPR001091">
    <property type="entry name" value="RM_Methyltransferase"/>
</dbReference>
<evidence type="ECO:0000256" key="1">
    <source>
        <dbReference type="ARBA" id="ARBA00006594"/>
    </source>
</evidence>
<evidence type="ECO:0000259" key="6">
    <source>
        <dbReference type="Pfam" id="PF01555"/>
    </source>
</evidence>
<dbReference type="RefSeq" id="WP_248938599.1">
    <property type="nucleotide sequence ID" value="NZ_JAKIKS010000004.1"/>
</dbReference>
<evidence type="ECO:0000256" key="3">
    <source>
        <dbReference type="ARBA" id="ARBA00022679"/>
    </source>
</evidence>
<dbReference type="EMBL" id="JAKIKS010000004">
    <property type="protein sequence ID" value="MCL1123316.1"/>
    <property type="molecule type" value="Genomic_DNA"/>
</dbReference>